<protein>
    <recommendedName>
        <fullName evidence="2">Capsule synthesis protein CapA domain-containing protein</fullName>
    </recommendedName>
</protein>
<dbReference type="PANTHER" id="PTHR33393:SF11">
    <property type="entry name" value="POLYGLUTAMINE SYNTHESIS ACCESSORY PROTEIN RV0574C-RELATED"/>
    <property type="match status" value="1"/>
</dbReference>
<evidence type="ECO:0000256" key="1">
    <source>
        <dbReference type="ARBA" id="ARBA00005662"/>
    </source>
</evidence>
<dbReference type="Proteomes" id="UP000176493">
    <property type="component" value="Unassembled WGS sequence"/>
</dbReference>
<reference evidence="3 4" key="1">
    <citation type="journal article" date="2016" name="Nat. Commun.">
        <title>Thousands of microbial genomes shed light on interconnected biogeochemical processes in an aquifer system.</title>
        <authorList>
            <person name="Anantharaman K."/>
            <person name="Brown C.T."/>
            <person name="Hug L.A."/>
            <person name="Sharon I."/>
            <person name="Castelle C.J."/>
            <person name="Probst A.J."/>
            <person name="Thomas B.C."/>
            <person name="Singh A."/>
            <person name="Wilkins M.J."/>
            <person name="Karaoz U."/>
            <person name="Brodie E.L."/>
            <person name="Williams K.H."/>
            <person name="Hubbard S.S."/>
            <person name="Banfield J.F."/>
        </authorList>
    </citation>
    <scope>NUCLEOTIDE SEQUENCE [LARGE SCALE GENOMIC DNA]</scope>
</reference>
<organism evidence="3 4">
    <name type="scientific">Candidatus Taylorbacteria bacterium RIFCSPHIGHO2_02_49_25</name>
    <dbReference type="NCBI Taxonomy" id="1802305"/>
    <lineage>
        <taxon>Bacteria</taxon>
        <taxon>Candidatus Tayloriibacteriota</taxon>
    </lineage>
</organism>
<dbReference type="CDD" id="cd07381">
    <property type="entry name" value="MPP_CapA"/>
    <property type="match status" value="1"/>
</dbReference>
<dbReference type="InterPro" id="IPR029052">
    <property type="entry name" value="Metallo-depent_PP-like"/>
</dbReference>
<dbReference type="InterPro" id="IPR019079">
    <property type="entry name" value="Capsule_synth_CapA"/>
</dbReference>
<evidence type="ECO:0000313" key="4">
    <source>
        <dbReference type="Proteomes" id="UP000176493"/>
    </source>
</evidence>
<dbReference type="SUPFAM" id="SSF56300">
    <property type="entry name" value="Metallo-dependent phosphatases"/>
    <property type="match status" value="1"/>
</dbReference>
<dbReference type="PANTHER" id="PTHR33393">
    <property type="entry name" value="POLYGLUTAMINE SYNTHESIS ACCESSORY PROTEIN RV0574C-RELATED"/>
    <property type="match status" value="1"/>
</dbReference>
<proteinExistence type="inferred from homology"/>
<evidence type="ECO:0000313" key="3">
    <source>
        <dbReference type="EMBL" id="OHA23163.1"/>
    </source>
</evidence>
<dbReference type="EMBL" id="MHRJ01000014">
    <property type="protein sequence ID" value="OHA23163.1"/>
    <property type="molecule type" value="Genomic_DNA"/>
</dbReference>
<name>A0A1G2MH50_9BACT</name>
<comment type="similarity">
    <text evidence="1">Belongs to the CapA family.</text>
</comment>
<dbReference type="AlphaFoldDB" id="A0A1G2MH50"/>
<dbReference type="Gene3D" id="3.60.21.10">
    <property type="match status" value="1"/>
</dbReference>
<gene>
    <name evidence="3" type="ORF">A2W52_04630</name>
</gene>
<comment type="caution">
    <text evidence="3">The sequence shown here is derived from an EMBL/GenBank/DDBJ whole genome shotgun (WGS) entry which is preliminary data.</text>
</comment>
<evidence type="ECO:0000259" key="2">
    <source>
        <dbReference type="SMART" id="SM00854"/>
    </source>
</evidence>
<dbReference type="SMART" id="SM00854">
    <property type="entry name" value="PGA_cap"/>
    <property type="match status" value="1"/>
</dbReference>
<dbReference type="Pfam" id="PF09587">
    <property type="entry name" value="PGA_cap"/>
    <property type="match status" value="1"/>
</dbReference>
<sequence>MLFAGDIMLSRKIGGIMKEKGDYRFHFLKIASTTLRADISFANLESPLSSRGTKSGSAYSFRAEPMAVEGLTFAGFDVLSVANNHLFDYGEKALRDTLSILSENDIAAIGAGETFQDAHAPRVMKVGRTRIAFLAYSNLSVPFLGRASSSPAIASFDDEILRGDVARAREIADTVVVSLHWGEEYETKHNAGQTRVARLLVDAGANIVIGHHPHVVQEIERYNGGLIAYSLGNFIFDQNFSEETGKGLVLLVTLSEGRVADVTAQEVMFTRDYQPYFMEAKKAETAE</sequence>
<dbReference type="InterPro" id="IPR052169">
    <property type="entry name" value="CW_Biosynth-Accessory"/>
</dbReference>
<feature type="domain" description="Capsule synthesis protein CapA" evidence="2">
    <location>
        <begin position="1"/>
        <end position="238"/>
    </location>
</feature>
<accession>A0A1G2MH50</accession>